<feature type="domain" description="Thioesterase" evidence="2">
    <location>
        <begin position="37"/>
        <end position="257"/>
    </location>
</feature>
<dbReference type="RefSeq" id="WP_182807552.1">
    <property type="nucleotide sequence ID" value="NZ_JACJFM010000003.1"/>
</dbReference>
<accession>A0A839INB4</accession>
<dbReference type="SUPFAM" id="SSF53474">
    <property type="entry name" value="alpha/beta-Hydrolases"/>
    <property type="match status" value="1"/>
</dbReference>
<dbReference type="Gene3D" id="3.40.50.1820">
    <property type="entry name" value="alpha/beta hydrolase"/>
    <property type="match status" value="1"/>
</dbReference>
<dbReference type="GO" id="GO:0008610">
    <property type="term" value="P:lipid biosynthetic process"/>
    <property type="evidence" value="ECO:0007669"/>
    <property type="project" value="TreeGrafter"/>
</dbReference>
<proteinExistence type="inferred from homology"/>
<sequence length="281" mass="31516">MLTEAPASIAGAQSQYQPGRYRAWFRTLKTSASVHQRIFCLPHAGGTASFFRNWADALPQGTELIAIQYPGREERLEEACIDNMQDLVSGIEQSLSMQPHLLQKPYLIFGHSMGAAVAYELCLRLQQNQRRLPCHLVVSASEGPGRIQPSAFHQGSDKDLLQEIIRLNDQLTYLAEVPELTDMIMPMLKTDYRLIETYGGQVPSMAQVEMPITAMTGQQDTELTYADAEAWADVSQGDFQLHSWPGDHFYLSQQYKEMIPVLLRLLKDSGAVQYPAWGALP</sequence>
<dbReference type="InterPro" id="IPR012223">
    <property type="entry name" value="TEII"/>
</dbReference>
<dbReference type="AlphaFoldDB" id="A0A839INB4"/>
<name>A0A839INB4_9GAMM</name>
<evidence type="ECO:0000256" key="1">
    <source>
        <dbReference type="ARBA" id="ARBA00007169"/>
    </source>
</evidence>
<dbReference type="Proteomes" id="UP000565262">
    <property type="component" value="Unassembled WGS sequence"/>
</dbReference>
<dbReference type="InterPro" id="IPR029058">
    <property type="entry name" value="AB_hydrolase_fold"/>
</dbReference>
<dbReference type="PANTHER" id="PTHR11487:SF0">
    <property type="entry name" value="S-ACYL FATTY ACID SYNTHASE THIOESTERASE, MEDIUM CHAIN"/>
    <property type="match status" value="1"/>
</dbReference>
<keyword evidence="4" id="KW-1185">Reference proteome</keyword>
<reference evidence="3 4" key="1">
    <citation type="submission" date="2020-08" db="EMBL/GenBank/DDBJ databases">
        <title>Oceanospirillum sp. nov. isolated from marine sediment.</title>
        <authorList>
            <person name="Ji X."/>
        </authorList>
    </citation>
    <scope>NUCLEOTIDE SEQUENCE [LARGE SCALE GENOMIC DNA]</scope>
    <source>
        <strain evidence="3 4">D5</strain>
    </source>
</reference>
<protein>
    <submittedName>
        <fullName evidence="3">Thioesterase</fullName>
    </submittedName>
</protein>
<comment type="similarity">
    <text evidence="1">Belongs to the thioesterase family.</text>
</comment>
<organism evidence="3 4">
    <name type="scientific">Oceanospirillum sediminis</name>
    <dbReference type="NCBI Taxonomy" id="2760088"/>
    <lineage>
        <taxon>Bacteria</taxon>
        <taxon>Pseudomonadati</taxon>
        <taxon>Pseudomonadota</taxon>
        <taxon>Gammaproteobacteria</taxon>
        <taxon>Oceanospirillales</taxon>
        <taxon>Oceanospirillaceae</taxon>
        <taxon>Oceanospirillum</taxon>
    </lineage>
</organism>
<dbReference type="InterPro" id="IPR001031">
    <property type="entry name" value="Thioesterase"/>
</dbReference>
<evidence type="ECO:0000259" key="2">
    <source>
        <dbReference type="Pfam" id="PF00975"/>
    </source>
</evidence>
<dbReference type="Pfam" id="PF00975">
    <property type="entry name" value="Thioesterase"/>
    <property type="match status" value="1"/>
</dbReference>
<comment type="caution">
    <text evidence="3">The sequence shown here is derived from an EMBL/GenBank/DDBJ whole genome shotgun (WGS) entry which is preliminary data.</text>
</comment>
<evidence type="ECO:0000313" key="4">
    <source>
        <dbReference type="Proteomes" id="UP000565262"/>
    </source>
</evidence>
<dbReference type="EMBL" id="JACJFM010000003">
    <property type="protein sequence ID" value="MBB1485776.1"/>
    <property type="molecule type" value="Genomic_DNA"/>
</dbReference>
<gene>
    <name evidence="3" type="ORF">H4O21_04015</name>
</gene>
<dbReference type="PANTHER" id="PTHR11487">
    <property type="entry name" value="THIOESTERASE"/>
    <property type="match status" value="1"/>
</dbReference>
<evidence type="ECO:0000313" key="3">
    <source>
        <dbReference type="EMBL" id="MBB1485776.1"/>
    </source>
</evidence>